<reference evidence="3" key="1">
    <citation type="submission" date="2020-09" db="EMBL/GenBank/DDBJ databases">
        <authorList>
            <person name="Kim M.K."/>
        </authorList>
    </citation>
    <scope>NUCLEOTIDE SEQUENCE</scope>
    <source>
        <strain evidence="3">BT702</strain>
    </source>
</reference>
<evidence type="ECO:0000313" key="4">
    <source>
        <dbReference type="Proteomes" id="UP000598820"/>
    </source>
</evidence>
<gene>
    <name evidence="3" type="ORF">IC229_22630</name>
</gene>
<accession>A0A926Y3J4</accession>
<evidence type="ECO:0000259" key="2">
    <source>
        <dbReference type="Pfam" id="PF13505"/>
    </source>
</evidence>
<comment type="caution">
    <text evidence="3">The sequence shown here is derived from an EMBL/GenBank/DDBJ whole genome shotgun (WGS) entry which is preliminary data.</text>
</comment>
<dbReference type="Pfam" id="PF13505">
    <property type="entry name" value="OMP_b-brl"/>
    <property type="match status" value="1"/>
</dbReference>
<dbReference type="InterPro" id="IPR027385">
    <property type="entry name" value="Beta-barrel_OMP"/>
</dbReference>
<feature type="domain" description="Outer membrane protein beta-barrel" evidence="2">
    <location>
        <begin position="53"/>
        <end position="183"/>
    </location>
</feature>
<proteinExistence type="predicted"/>
<evidence type="ECO:0000313" key="3">
    <source>
        <dbReference type="EMBL" id="MBD2703458.1"/>
    </source>
</evidence>
<dbReference type="EMBL" id="JACWZY010000022">
    <property type="protein sequence ID" value="MBD2703458.1"/>
    <property type="molecule type" value="Genomic_DNA"/>
</dbReference>
<keyword evidence="1" id="KW-0732">Signal</keyword>
<protein>
    <submittedName>
        <fullName evidence="3">Outer membrane beta-barrel protein</fullName>
    </submittedName>
</protein>
<keyword evidence="4" id="KW-1185">Reference proteome</keyword>
<dbReference type="SUPFAM" id="SSF56925">
    <property type="entry name" value="OMPA-like"/>
    <property type="match status" value="1"/>
</dbReference>
<dbReference type="RefSeq" id="WP_190889305.1">
    <property type="nucleotide sequence ID" value="NZ_JACWZY010000022.1"/>
</dbReference>
<dbReference type="AlphaFoldDB" id="A0A926Y3J4"/>
<sequence>MKPCLVLLCLIIPFAGEAQKLPDSKYQDPLKKGNITLGFNVGQGYRGRYPTTTFIAPQIQYFLSDRLSVAVVGKYLKAKSTYSITYVGAGASTRYYFIKTNRFTVFGQAGATYGQTTYDRFDPSDLRSLNGTRNKNWQTNAGLGIQYHAGKRLSFEAVADRSWLPASYLTPEYNRWQTSVGVHYRLK</sequence>
<organism evidence="3 4">
    <name type="scientific">Spirosoma profusum</name>
    <dbReference type="NCBI Taxonomy" id="2771354"/>
    <lineage>
        <taxon>Bacteria</taxon>
        <taxon>Pseudomonadati</taxon>
        <taxon>Bacteroidota</taxon>
        <taxon>Cytophagia</taxon>
        <taxon>Cytophagales</taxon>
        <taxon>Cytophagaceae</taxon>
        <taxon>Spirosoma</taxon>
    </lineage>
</organism>
<dbReference type="Gene3D" id="2.40.160.20">
    <property type="match status" value="1"/>
</dbReference>
<evidence type="ECO:0000256" key="1">
    <source>
        <dbReference type="ARBA" id="ARBA00022729"/>
    </source>
</evidence>
<dbReference type="Proteomes" id="UP000598820">
    <property type="component" value="Unassembled WGS sequence"/>
</dbReference>
<dbReference type="InterPro" id="IPR011250">
    <property type="entry name" value="OMP/PagP_B-barrel"/>
</dbReference>
<name>A0A926Y3J4_9BACT</name>